<dbReference type="InParanoid" id="F0Z8I2"/>
<dbReference type="Proteomes" id="UP000001064">
    <property type="component" value="Unassembled WGS sequence"/>
</dbReference>
<accession>F0Z8I2</accession>
<proteinExistence type="predicted"/>
<dbReference type="GeneID" id="10509650"/>
<protein>
    <submittedName>
        <fullName evidence="1">Uncharacterized protein</fullName>
    </submittedName>
</protein>
<dbReference type="AlphaFoldDB" id="F0Z8I2"/>
<keyword evidence="2" id="KW-1185">Reference proteome</keyword>
<dbReference type="KEGG" id="dpp:DICPUDRAFT_74704"/>
<dbReference type="EMBL" id="GL870952">
    <property type="protein sequence ID" value="EGC39761.1"/>
    <property type="molecule type" value="Genomic_DNA"/>
</dbReference>
<evidence type="ECO:0000313" key="1">
    <source>
        <dbReference type="EMBL" id="EGC39761.1"/>
    </source>
</evidence>
<sequence length="262" mass="30862">MLDYRTFDSKYFMVLYLQYKLGQLFDIYVNGEIVNLVSENTSLLNFKSGLLEFVVVQRYWKQNGIEGSVETSHLPINGNIETFKRTFTNQSLKTEKLWEYSFCLFNLRFGYKIILRHYLSDRIGAGDIPHRYTLHDINISIKANDKNQFFSKNIVNIAENDYVLIETLAGFIDRNSFSLIAPHELLYNNTESTEPISYYFSQKLQQQQQQLLLQNQQQINYNNFPFDNDDNDEDAVVCDNSNFNYLDDALQNNIINPFYENM</sequence>
<gene>
    <name evidence="1" type="ORF">DICPUDRAFT_74704</name>
</gene>
<reference evidence="2" key="1">
    <citation type="journal article" date="2011" name="Genome Biol.">
        <title>Comparative genomics of the social amoebae Dictyostelium discoideum and Dictyostelium purpureum.</title>
        <authorList>
            <consortium name="US DOE Joint Genome Institute (JGI-PGF)"/>
            <person name="Sucgang R."/>
            <person name="Kuo A."/>
            <person name="Tian X."/>
            <person name="Salerno W."/>
            <person name="Parikh A."/>
            <person name="Feasley C.L."/>
            <person name="Dalin E."/>
            <person name="Tu H."/>
            <person name="Huang E."/>
            <person name="Barry K."/>
            <person name="Lindquist E."/>
            <person name="Shapiro H."/>
            <person name="Bruce D."/>
            <person name="Schmutz J."/>
            <person name="Salamov A."/>
            <person name="Fey P."/>
            <person name="Gaudet P."/>
            <person name="Anjard C."/>
            <person name="Babu M.M."/>
            <person name="Basu S."/>
            <person name="Bushmanova Y."/>
            <person name="van der Wel H."/>
            <person name="Katoh-Kurasawa M."/>
            <person name="Dinh C."/>
            <person name="Coutinho P.M."/>
            <person name="Saito T."/>
            <person name="Elias M."/>
            <person name="Schaap P."/>
            <person name="Kay R.R."/>
            <person name="Henrissat B."/>
            <person name="Eichinger L."/>
            <person name="Rivero F."/>
            <person name="Putnam N.H."/>
            <person name="West C.M."/>
            <person name="Loomis W.F."/>
            <person name="Chisholm R.L."/>
            <person name="Shaulsky G."/>
            <person name="Strassmann J.E."/>
            <person name="Queller D.C."/>
            <person name="Kuspa A."/>
            <person name="Grigoriev I.V."/>
        </authorList>
    </citation>
    <scope>NUCLEOTIDE SEQUENCE [LARGE SCALE GENOMIC DNA]</scope>
    <source>
        <strain evidence="2">QSDP1</strain>
    </source>
</reference>
<dbReference type="VEuPathDB" id="AmoebaDB:DICPUDRAFT_74704"/>
<dbReference type="RefSeq" id="XP_003283747.1">
    <property type="nucleotide sequence ID" value="XM_003283699.1"/>
</dbReference>
<evidence type="ECO:0000313" key="2">
    <source>
        <dbReference type="Proteomes" id="UP000001064"/>
    </source>
</evidence>
<name>F0Z8I2_DICPU</name>
<organism evidence="1 2">
    <name type="scientific">Dictyostelium purpureum</name>
    <name type="common">Slime mold</name>
    <dbReference type="NCBI Taxonomy" id="5786"/>
    <lineage>
        <taxon>Eukaryota</taxon>
        <taxon>Amoebozoa</taxon>
        <taxon>Evosea</taxon>
        <taxon>Eumycetozoa</taxon>
        <taxon>Dictyostelia</taxon>
        <taxon>Dictyosteliales</taxon>
        <taxon>Dictyosteliaceae</taxon>
        <taxon>Dictyostelium</taxon>
    </lineage>
</organism>